<accession>A0ABN3TAG4</accession>
<keyword evidence="2" id="KW-1185">Reference proteome</keyword>
<dbReference type="Proteomes" id="UP001499989">
    <property type="component" value="Unassembled WGS sequence"/>
</dbReference>
<reference evidence="1 2" key="1">
    <citation type="journal article" date="2019" name="Int. J. Syst. Evol. Microbiol.">
        <title>The Global Catalogue of Microorganisms (GCM) 10K type strain sequencing project: providing services to taxonomists for standard genome sequencing and annotation.</title>
        <authorList>
            <consortium name="The Broad Institute Genomics Platform"/>
            <consortium name="The Broad Institute Genome Sequencing Center for Infectious Disease"/>
            <person name="Wu L."/>
            <person name="Ma J."/>
        </authorList>
    </citation>
    <scope>NUCLEOTIDE SEQUENCE [LARGE SCALE GENOMIC DNA]</scope>
    <source>
        <strain evidence="1 2">JCM 4531</strain>
    </source>
</reference>
<comment type="caution">
    <text evidence="1">The sequence shown here is derived from an EMBL/GenBank/DDBJ whole genome shotgun (WGS) entry which is preliminary data.</text>
</comment>
<name>A0ABN3TAG4_9ACTN</name>
<organism evidence="1 2">
    <name type="scientific">Streptomyces violaceolatus</name>
    <dbReference type="NCBI Taxonomy" id="67378"/>
    <lineage>
        <taxon>Bacteria</taxon>
        <taxon>Bacillati</taxon>
        <taxon>Actinomycetota</taxon>
        <taxon>Actinomycetes</taxon>
        <taxon>Kitasatosporales</taxon>
        <taxon>Streptomycetaceae</taxon>
        <taxon>Streptomyces</taxon>
        <taxon>Streptomyces violaceoruber group</taxon>
    </lineage>
</organism>
<evidence type="ECO:0000313" key="2">
    <source>
        <dbReference type="Proteomes" id="UP001499989"/>
    </source>
</evidence>
<dbReference type="EMBL" id="BAAASK010000027">
    <property type="protein sequence ID" value="GAA2698406.1"/>
    <property type="molecule type" value="Genomic_DNA"/>
</dbReference>
<sequence length="83" mass="9404">MLRLRCREQGPARGKMFTTDGDLTAETIARCTKIRAGTKMENAHLQGYFAAHGGAERWGKYGPRVLTFREEWERLTSTSTPTK</sequence>
<evidence type="ECO:0000313" key="1">
    <source>
        <dbReference type="EMBL" id="GAA2698406.1"/>
    </source>
</evidence>
<protein>
    <submittedName>
        <fullName evidence="1">Uncharacterized protein</fullName>
    </submittedName>
</protein>
<proteinExistence type="predicted"/>
<gene>
    <name evidence="1" type="ORF">GCM10010310_63970</name>
</gene>